<feature type="domain" description="DUF5681" evidence="2">
    <location>
        <begin position="67"/>
        <end position="146"/>
    </location>
</feature>
<dbReference type="RefSeq" id="WP_185665047.1">
    <property type="nucleotide sequence ID" value="NZ_JACLAW010000011.1"/>
</dbReference>
<dbReference type="Proteomes" id="UP000566813">
    <property type="component" value="Unassembled WGS sequence"/>
</dbReference>
<gene>
    <name evidence="3" type="ORF">H7F51_14650</name>
</gene>
<feature type="compositionally biased region" description="Polar residues" evidence="1">
    <location>
        <begin position="44"/>
        <end position="54"/>
    </location>
</feature>
<accession>A0A7X1FUU4</accession>
<protein>
    <recommendedName>
        <fullName evidence="2">DUF5681 domain-containing protein</fullName>
    </recommendedName>
</protein>
<sequence length="193" mass="20197">MTQKSASSDQPVRPPVRQRVRPVPSAPATEPRQTPRQPVPPKGSGQTPAASGNAASDEAVGYCNPPRHSRFKPGFDARRPRGRKPGSKNKASAIVAMMESPTVLRTPEGGIKTVSTAEALARKLRELGLTGQLPAIAKAFELYHKALPPAAVEPGASGGPSVQSPDEISAADQAILAAFEAEIAARISKGEKK</sequence>
<evidence type="ECO:0000259" key="2">
    <source>
        <dbReference type="Pfam" id="PF18932"/>
    </source>
</evidence>
<dbReference type="AlphaFoldDB" id="A0A7X1FUU4"/>
<organism evidence="3 4">
    <name type="scientific">Novosphingobium flavum</name>
    <dbReference type="NCBI Taxonomy" id="1778672"/>
    <lineage>
        <taxon>Bacteria</taxon>
        <taxon>Pseudomonadati</taxon>
        <taxon>Pseudomonadota</taxon>
        <taxon>Alphaproteobacteria</taxon>
        <taxon>Sphingomonadales</taxon>
        <taxon>Sphingomonadaceae</taxon>
        <taxon>Novosphingobium</taxon>
    </lineage>
</organism>
<evidence type="ECO:0000256" key="1">
    <source>
        <dbReference type="SAM" id="MobiDB-lite"/>
    </source>
</evidence>
<proteinExistence type="predicted"/>
<dbReference type="Pfam" id="PF18932">
    <property type="entry name" value="DUF5681"/>
    <property type="match status" value="1"/>
</dbReference>
<evidence type="ECO:0000313" key="4">
    <source>
        <dbReference type="Proteomes" id="UP000566813"/>
    </source>
</evidence>
<dbReference type="InterPro" id="IPR043736">
    <property type="entry name" value="DUF5681"/>
</dbReference>
<reference evidence="3 4" key="1">
    <citation type="submission" date="2020-08" db="EMBL/GenBank/DDBJ databases">
        <title>The genome sequence of type strain Novosphingobium flavum NBRC 111647.</title>
        <authorList>
            <person name="Liu Y."/>
        </authorList>
    </citation>
    <scope>NUCLEOTIDE SEQUENCE [LARGE SCALE GENOMIC DNA]</scope>
    <source>
        <strain evidence="3 4">NBRC 111647</strain>
    </source>
</reference>
<name>A0A7X1FUU4_9SPHN</name>
<evidence type="ECO:0000313" key="3">
    <source>
        <dbReference type="EMBL" id="MBC2666757.1"/>
    </source>
</evidence>
<comment type="caution">
    <text evidence="3">The sequence shown here is derived from an EMBL/GenBank/DDBJ whole genome shotgun (WGS) entry which is preliminary data.</text>
</comment>
<keyword evidence="4" id="KW-1185">Reference proteome</keyword>
<feature type="region of interest" description="Disordered" evidence="1">
    <location>
        <begin position="1"/>
        <end position="93"/>
    </location>
</feature>
<dbReference type="EMBL" id="JACLAW010000011">
    <property type="protein sequence ID" value="MBC2666757.1"/>
    <property type="molecule type" value="Genomic_DNA"/>
</dbReference>